<protein>
    <submittedName>
        <fullName evidence="1">Uncharacterized protein</fullName>
    </submittedName>
</protein>
<evidence type="ECO:0000313" key="1">
    <source>
        <dbReference type="EMBL" id="GBN73880.1"/>
    </source>
</evidence>
<dbReference type="Proteomes" id="UP000499080">
    <property type="component" value="Unassembled WGS sequence"/>
</dbReference>
<dbReference type="EMBL" id="BGPR01016704">
    <property type="protein sequence ID" value="GBN73880.1"/>
    <property type="molecule type" value="Genomic_DNA"/>
</dbReference>
<comment type="caution">
    <text evidence="1">The sequence shown here is derived from an EMBL/GenBank/DDBJ whole genome shotgun (WGS) entry which is preliminary data.</text>
</comment>
<organism evidence="1 2">
    <name type="scientific">Araneus ventricosus</name>
    <name type="common">Orbweaver spider</name>
    <name type="synonym">Epeira ventricosa</name>
    <dbReference type="NCBI Taxonomy" id="182803"/>
    <lineage>
        <taxon>Eukaryota</taxon>
        <taxon>Metazoa</taxon>
        <taxon>Ecdysozoa</taxon>
        <taxon>Arthropoda</taxon>
        <taxon>Chelicerata</taxon>
        <taxon>Arachnida</taxon>
        <taxon>Araneae</taxon>
        <taxon>Araneomorphae</taxon>
        <taxon>Entelegynae</taxon>
        <taxon>Araneoidea</taxon>
        <taxon>Araneidae</taxon>
        <taxon>Araneus</taxon>
    </lineage>
</organism>
<reference evidence="1 2" key="1">
    <citation type="journal article" date="2019" name="Sci. Rep.">
        <title>Orb-weaving spider Araneus ventricosus genome elucidates the spidroin gene catalogue.</title>
        <authorList>
            <person name="Kono N."/>
            <person name="Nakamura H."/>
            <person name="Ohtoshi R."/>
            <person name="Moran D.A.P."/>
            <person name="Shinohara A."/>
            <person name="Yoshida Y."/>
            <person name="Fujiwara M."/>
            <person name="Mori M."/>
            <person name="Tomita M."/>
            <person name="Arakawa K."/>
        </authorList>
    </citation>
    <scope>NUCLEOTIDE SEQUENCE [LARGE SCALE GENOMIC DNA]</scope>
</reference>
<proteinExistence type="predicted"/>
<sequence>EYRQNLSSKRVHGAQTRRCSLSETTHLSRPLLAEEVQFCRSLSDPTPAFMCSATSLETVTPIPRHFQCHRLRDAIALSANLISLSRRVGLTSLTIQRLGDLCPSKTGFQPSKHVSHPIFTDLLTKVVVENLTYIGRALKKSFKKHEKQN</sequence>
<dbReference type="AlphaFoldDB" id="A0A4Y2REN8"/>
<accession>A0A4Y2REN8</accession>
<gene>
    <name evidence="1" type="ORF">AVEN_212104_1</name>
</gene>
<feature type="non-terminal residue" evidence="1">
    <location>
        <position position="1"/>
    </location>
</feature>
<evidence type="ECO:0000313" key="2">
    <source>
        <dbReference type="Proteomes" id="UP000499080"/>
    </source>
</evidence>
<name>A0A4Y2REN8_ARAVE</name>
<keyword evidence="2" id="KW-1185">Reference proteome</keyword>